<evidence type="ECO:0000256" key="1">
    <source>
        <dbReference type="ARBA" id="ARBA00023157"/>
    </source>
</evidence>
<dbReference type="SMART" id="SM00020">
    <property type="entry name" value="Tryp_SPc"/>
    <property type="match status" value="2"/>
</dbReference>
<evidence type="ECO:0000313" key="4">
    <source>
        <dbReference type="EMBL" id="CAH0112825.1"/>
    </source>
</evidence>
<proteinExistence type="predicted"/>
<dbReference type="Proteomes" id="UP000789390">
    <property type="component" value="Unassembled WGS sequence"/>
</dbReference>
<evidence type="ECO:0000256" key="2">
    <source>
        <dbReference type="SAM" id="SignalP"/>
    </source>
</evidence>
<dbReference type="EMBL" id="CAKKLH010000332">
    <property type="protein sequence ID" value="CAH0112825.1"/>
    <property type="molecule type" value="Genomic_DNA"/>
</dbReference>
<dbReference type="PANTHER" id="PTHR24258:SF140">
    <property type="entry name" value="BCDNA.GH08420-RELATED"/>
    <property type="match status" value="1"/>
</dbReference>
<accession>A0A8J2S152</accession>
<keyword evidence="1" id="KW-1015">Disulfide bond</keyword>
<name>A0A8J2S152_9CRUS</name>
<dbReference type="SUPFAM" id="SSF50494">
    <property type="entry name" value="Trypsin-like serine proteases"/>
    <property type="match status" value="2"/>
</dbReference>
<evidence type="ECO:0000313" key="5">
    <source>
        <dbReference type="Proteomes" id="UP000789390"/>
    </source>
</evidence>
<dbReference type="InterPro" id="IPR043504">
    <property type="entry name" value="Peptidase_S1_PA_chymotrypsin"/>
</dbReference>
<dbReference type="OrthoDB" id="6339452at2759"/>
<feature type="domain" description="Peptidase S1" evidence="3">
    <location>
        <begin position="26"/>
        <end position="254"/>
    </location>
</feature>
<dbReference type="InterPro" id="IPR001254">
    <property type="entry name" value="Trypsin_dom"/>
</dbReference>
<evidence type="ECO:0000259" key="3">
    <source>
        <dbReference type="PROSITE" id="PS50240"/>
    </source>
</evidence>
<dbReference type="CDD" id="cd00190">
    <property type="entry name" value="Tryp_SPc"/>
    <property type="match status" value="2"/>
</dbReference>
<protein>
    <recommendedName>
        <fullName evidence="3">Peptidase S1 domain-containing protein</fullName>
    </recommendedName>
</protein>
<dbReference type="PROSITE" id="PS50240">
    <property type="entry name" value="TRYPSIN_DOM"/>
    <property type="match status" value="2"/>
</dbReference>
<reference evidence="4" key="1">
    <citation type="submission" date="2021-11" db="EMBL/GenBank/DDBJ databases">
        <authorList>
            <person name="Schell T."/>
        </authorList>
    </citation>
    <scope>NUCLEOTIDE SEQUENCE</scope>
    <source>
        <strain evidence="4">M5</strain>
    </source>
</reference>
<dbReference type="GO" id="GO:0004252">
    <property type="term" value="F:serine-type endopeptidase activity"/>
    <property type="evidence" value="ECO:0007669"/>
    <property type="project" value="InterPro"/>
</dbReference>
<keyword evidence="5" id="KW-1185">Reference proteome</keyword>
<dbReference type="Gene3D" id="2.40.10.10">
    <property type="entry name" value="Trypsin-like serine proteases"/>
    <property type="match status" value="2"/>
</dbReference>
<dbReference type="AlphaFoldDB" id="A0A8J2S152"/>
<dbReference type="Pfam" id="PF00089">
    <property type="entry name" value="Trypsin"/>
    <property type="match status" value="2"/>
</dbReference>
<dbReference type="PRINTS" id="PR00722">
    <property type="entry name" value="CHYMOTRYPSIN"/>
</dbReference>
<dbReference type="FunFam" id="2.40.10.10:FF:000068">
    <property type="entry name" value="transmembrane protease serine 2"/>
    <property type="match status" value="2"/>
</dbReference>
<dbReference type="InterPro" id="IPR001314">
    <property type="entry name" value="Peptidase_S1A"/>
</dbReference>
<feature type="domain" description="Peptidase S1" evidence="3">
    <location>
        <begin position="309"/>
        <end position="536"/>
    </location>
</feature>
<dbReference type="InterPro" id="IPR009003">
    <property type="entry name" value="Peptidase_S1_PA"/>
</dbReference>
<dbReference type="GO" id="GO:0006508">
    <property type="term" value="P:proteolysis"/>
    <property type="evidence" value="ECO:0007669"/>
    <property type="project" value="InterPro"/>
</dbReference>
<comment type="caution">
    <text evidence="4">The sequence shown here is derived from an EMBL/GenBank/DDBJ whole genome shotgun (WGS) entry which is preliminary data.</text>
</comment>
<sequence length="543" mass="58974">MKDLTFLIVIVITFAATGVSGNNERMINGAQASAGDFPYIVSITVGGEHICGGFIYNRDWVVTSASCVYRLLPSQIRITVAQLSLINDDPEEKIYPIYLISVFDGYDYTSGLHDIAMLQTASSIEFSTNVNFILYNEAKETPTDKGTFAGWGATYEGGLATARLRSIQVSFGSDCRDYGADQYYPAYMICAGGADVDTGSPCIYDEGSPLVQDNNGTLSVVGIMSKNAGCGADFLPTIYTRTMPYYPWFKKLAGDQPKSRWDLRNPTKTHQRSLASQRESTSVAMKLTALLFALVFVALTAGAPSEDRIYGGEVATAAVPYLVSIVSSEQHICGGWIYNNNFVVTAASCVVDYEPSQLSVIVGQVSLIQPDIDEASINVFLKFIHEDYEPITKLNDIAMLQLASNMTFGANVELIRYEEADETGTIEGFFAGWGGTLEDNLPSIKLRTMTVTLPGDCLGYAGDEYQQNYMLCAGTDADTSSPCHYDEGSPLVQTIGSAEYVVGIMSKNQGCGASPVPSTIYTRLSAYYAWLTRIAGLQPPPIY</sequence>
<keyword evidence="2" id="KW-0732">Signal</keyword>
<feature type="signal peptide" evidence="2">
    <location>
        <begin position="1"/>
        <end position="21"/>
    </location>
</feature>
<feature type="chain" id="PRO_5035300098" description="Peptidase S1 domain-containing protein" evidence="2">
    <location>
        <begin position="22"/>
        <end position="543"/>
    </location>
</feature>
<organism evidence="4 5">
    <name type="scientific">Daphnia galeata</name>
    <dbReference type="NCBI Taxonomy" id="27404"/>
    <lineage>
        <taxon>Eukaryota</taxon>
        <taxon>Metazoa</taxon>
        <taxon>Ecdysozoa</taxon>
        <taxon>Arthropoda</taxon>
        <taxon>Crustacea</taxon>
        <taxon>Branchiopoda</taxon>
        <taxon>Diplostraca</taxon>
        <taxon>Cladocera</taxon>
        <taxon>Anomopoda</taxon>
        <taxon>Daphniidae</taxon>
        <taxon>Daphnia</taxon>
    </lineage>
</organism>
<dbReference type="PANTHER" id="PTHR24258">
    <property type="entry name" value="SERINE PROTEASE-RELATED"/>
    <property type="match status" value="1"/>
</dbReference>
<gene>
    <name evidence="4" type="ORF">DGAL_LOCUS16618</name>
</gene>